<accession>A0A4Q2MAV7</accession>
<reference evidence="3 6" key="2">
    <citation type="submission" date="2020-07" db="EMBL/GenBank/DDBJ databases">
        <title>Sequencing the genomes of 1000 actinobacteria strains.</title>
        <authorList>
            <person name="Klenk H.-P."/>
        </authorList>
    </citation>
    <scope>NUCLEOTIDE SEQUENCE [LARGE SCALE GENOMIC DNA]</scope>
    <source>
        <strain evidence="3 6">DSM 23870</strain>
    </source>
</reference>
<feature type="signal peptide" evidence="2">
    <location>
        <begin position="1"/>
        <end position="23"/>
    </location>
</feature>
<dbReference type="RefSeq" id="WP_129173345.1">
    <property type="nucleotide sequence ID" value="NZ_JACCBI010000001.1"/>
</dbReference>
<proteinExistence type="predicted"/>
<evidence type="ECO:0000313" key="4">
    <source>
        <dbReference type="EMBL" id="RXZ87593.1"/>
    </source>
</evidence>
<evidence type="ECO:0000313" key="3">
    <source>
        <dbReference type="EMBL" id="NYD66949.1"/>
    </source>
</evidence>
<sequence>MFTRRVGAVAAMALTTLILTGCGAPPWETTGSTTAPTTSATPRPTISTEVNELASGNAVHSIAAGDVALTATYWSTLGMDQWKTSAQKPLSFSISGTLGTDDGQQVYLSRVSLAAEVTGPDGPLESPQTITDTSTINPGYLIKAPYSYSQTFIIPAVDPAATSIVFTLTYEILVQATPTSAEYAKQTAVDTLTVTVVPENLPDDEG</sequence>
<dbReference type="OrthoDB" id="5005342at2"/>
<keyword evidence="5" id="KW-1185">Reference proteome</keyword>
<evidence type="ECO:0008006" key="7">
    <source>
        <dbReference type="Google" id="ProtNLM"/>
    </source>
</evidence>
<dbReference type="EMBL" id="SDPM01000002">
    <property type="protein sequence ID" value="RXZ87593.1"/>
    <property type="molecule type" value="Genomic_DNA"/>
</dbReference>
<gene>
    <name evidence="3" type="ORF">BJ972_001468</name>
    <name evidence="4" type="ORF">ESP50_06670</name>
</gene>
<feature type="chain" id="PRO_5038305999" description="Alternate-type signal peptide domain-containing protein" evidence="2">
    <location>
        <begin position="24"/>
        <end position="206"/>
    </location>
</feature>
<dbReference type="Proteomes" id="UP000292686">
    <property type="component" value="Unassembled WGS sequence"/>
</dbReference>
<organism evidence="4 5">
    <name type="scientific">Agromyces atrinae</name>
    <dbReference type="NCBI Taxonomy" id="592376"/>
    <lineage>
        <taxon>Bacteria</taxon>
        <taxon>Bacillati</taxon>
        <taxon>Actinomycetota</taxon>
        <taxon>Actinomycetes</taxon>
        <taxon>Micrococcales</taxon>
        <taxon>Microbacteriaceae</taxon>
        <taxon>Agromyces</taxon>
    </lineage>
</organism>
<dbReference type="PROSITE" id="PS51257">
    <property type="entry name" value="PROKAR_LIPOPROTEIN"/>
    <property type="match status" value="1"/>
</dbReference>
<dbReference type="Proteomes" id="UP000581087">
    <property type="component" value="Unassembled WGS sequence"/>
</dbReference>
<feature type="compositionally biased region" description="Low complexity" evidence="1">
    <location>
        <begin position="29"/>
        <end position="44"/>
    </location>
</feature>
<keyword evidence="2" id="KW-0732">Signal</keyword>
<evidence type="ECO:0000256" key="2">
    <source>
        <dbReference type="SAM" id="SignalP"/>
    </source>
</evidence>
<feature type="region of interest" description="Disordered" evidence="1">
    <location>
        <begin position="25"/>
        <end position="44"/>
    </location>
</feature>
<evidence type="ECO:0000313" key="5">
    <source>
        <dbReference type="Proteomes" id="UP000292686"/>
    </source>
</evidence>
<dbReference type="AlphaFoldDB" id="A0A4Q2MAV7"/>
<dbReference type="EMBL" id="JACCBI010000001">
    <property type="protein sequence ID" value="NYD66949.1"/>
    <property type="molecule type" value="Genomic_DNA"/>
</dbReference>
<comment type="caution">
    <text evidence="4">The sequence shown here is derived from an EMBL/GenBank/DDBJ whole genome shotgun (WGS) entry which is preliminary data.</text>
</comment>
<name>A0A4Q2MAV7_9MICO</name>
<protein>
    <recommendedName>
        <fullName evidence="7">Alternate-type signal peptide domain-containing protein</fullName>
    </recommendedName>
</protein>
<evidence type="ECO:0000313" key="6">
    <source>
        <dbReference type="Proteomes" id="UP000581087"/>
    </source>
</evidence>
<reference evidence="4 5" key="1">
    <citation type="submission" date="2019-01" db="EMBL/GenBank/DDBJ databases">
        <title>Agromyces.</title>
        <authorList>
            <person name="Li J."/>
        </authorList>
    </citation>
    <scope>NUCLEOTIDE SEQUENCE [LARGE SCALE GENOMIC DNA]</scope>
    <source>
        <strain evidence="4 5">DSM 23870</strain>
    </source>
</reference>
<evidence type="ECO:0000256" key="1">
    <source>
        <dbReference type="SAM" id="MobiDB-lite"/>
    </source>
</evidence>